<protein>
    <recommendedName>
        <fullName evidence="1">Up-regulator of cell proliferation-like domain-containing protein</fullName>
    </recommendedName>
</protein>
<evidence type="ECO:0000313" key="2">
    <source>
        <dbReference type="EMBL" id="KAL3307312.1"/>
    </source>
</evidence>
<dbReference type="PANTHER" id="PTHR14819:SF25">
    <property type="entry name" value="CHROMOSOME UNDETERMINED SCAFFOLD_52, WHOLE GENOME SHOTGUN SEQUENCE"/>
    <property type="match status" value="1"/>
</dbReference>
<dbReference type="Proteomes" id="UP001626550">
    <property type="component" value="Unassembled WGS sequence"/>
</dbReference>
<proteinExistence type="predicted"/>
<comment type="caution">
    <text evidence="2">The sequence shown here is derived from an EMBL/GenBank/DDBJ whole genome shotgun (WGS) entry which is preliminary data.</text>
</comment>
<feature type="non-terminal residue" evidence="2">
    <location>
        <position position="508"/>
    </location>
</feature>
<reference evidence="2 3" key="1">
    <citation type="submission" date="2024-11" db="EMBL/GenBank/DDBJ databases">
        <title>Adaptive evolution of stress response genes in parasites aligns with host niche diversity.</title>
        <authorList>
            <person name="Hahn C."/>
            <person name="Resl P."/>
        </authorList>
    </citation>
    <scope>NUCLEOTIDE SEQUENCE [LARGE SCALE GENOMIC DNA]</scope>
    <source>
        <strain evidence="2">EGGRZ-B1_66</strain>
        <tissue evidence="2">Body</tissue>
    </source>
</reference>
<dbReference type="Pfam" id="PF25496">
    <property type="entry name" value="URGCP"/>
    <property type="match status" value="1"/>
</dbReference>
<feature type="non-terminal residue" evidence="2">
    <location>
        <position position="1"/>
    </location>
</feature>
<name>A0ABD2PKF4_9PLAT</name>
<organism evidence="2 3">
    <name type="scientific">Cichlidogyrus casuarinus</name>
    <dbReference type="NCBI Taxonomy" id="1844966"/>
    <lineage>
        <taxon>Eukaryota</taxon>
        <taxon>Metazoa</taxon>
        <taxon>Spiralia</taxon>
        <taxon>Lophotrochozoa</taxon>
        <taxon>Platyhelminthes</taxon>
        <taxon>Monogenea</taxon>
        <taxon>Monopisthocotylea</taxon>
        <taxon>Dactylogyridea</taxon>
        <taxon>Ancyrocephalidae</taxon>
        <taxon>Cichlidogyrus</taxon>
    </lineage>
</organism>
<evidence type="ECO:0000313" key="3">
    <source>
        <dbReference type="Proteomes" id="UP001626550"/>
    </source>
</evidence>
<dbReference type="EMBL" id="JBJKFK010007691">
    <property type="protein sequence ID" value="KAL3307312.1"/>
    <property type="molecule type" value="Genomic_DNA"/>
</dbReference>
<dbReference type="InterPro" id="IPR052986">
    <property type="entry name" value="VLIG_GTPase"/>
</dbReference>
<dbReference type="PANTHER" id="PTHR14819">
    <property type="entry name" value="GTP-BINDING"/>
    <property type="match status" value="1"/>
</dbReference>
<keyword evidence="3" id="KW-1185">Reference proteome</keyword>
<accession>A0ABD2PKF4</accession>
<dbReference type="AlphaFoldDB" id="A0ABD2PKF4"/>
<evidence type="ECO:0000259" key="1">
    <source>
        <dbReference type="Pfam" id="PF25496"/>
    </source>
</evidence>
<feature type="domain" description="Up-regulator of cell proliferation-like" evidence="1">
    <location>
        <begin position="73"/>
        <end position="290"/>
    </location>
</feature>
<sequence length="508" mass="58298">AKSEDFKKCARALDELKEETERVKQDLKPKIISHLVCNTVDGDSMIENFVHDISSMFPQFLRKYTNCYGVEMHPIDVRNTIFFNLNEEMCCFLGRCLYENRFAIPFLLRDIEDPPSKLKLVNLFSAIYFQPNRGSEKPLANEALPIVSWTRFGQLEKQSKSDILNMLLMDTAVPVFYTKNLKNAWLPKVTQNGTVDMAWHHQSDCETPKSVILNAHGDLEENPTLFNWLANKSDVMVIFAEKISTRDIKKLEKTCANFLGCKFMLVLLDEIKCNSNSIKVECCKNLNLADIVEFLEKEIYNEIQQENPKSISTIVREPNPLFDEVQGVTFGMDIDKANWPKSIIEVHNDSQWKDYSVLVRSFNRIKPSGTKSIEELTTEAGNKKVEIEKQIREHGEKYMTFFESLCDVLLKAKAQDPLFGFDEMLSHLNLGSKDTIFRRIAQSYELSESAWIKDSVALDLVTKLLLDGNSVEILDGTESKLWMYTEWVSHILTKINESLPDAKVVVLS</sequence>
<dbReference type="InterPro" id="IPR057365">
    <property type="entry name" value="URGCP"/>
</dbReference>
<gene>
    <name evidence="2" type="ORF">Ciccas_014178</name>
</gene>